<evidence type="ECO:0000256" key="3">
    <source>
        <dbReference type="ARBA" id="ARBA00012645"/>
    </source>
</evidence>
<evidence type="ECO:0000256" key="9">
    <source>
        <dbReference type="ARBA" id="ARBA00022989"/>
    </source>
</evidence>
<accession>A0ABR2HJN0</accession>
<evidence type="ECO:0000313" key="14">
    <source>
        <dbReference type="EMBL" id="KAK8848113.1"/>
    </source>
</evidence>
<feature type="domain" description="Glycosyl transferase family 1" evidence="12">
    <location>
        <begin position="217"/>
        <end position="375"/>
    </location>
</feature>
<keyword evidence="7" id="KW-0812">Transmembrane</keyword>
<evidence type="ECO:0000256" key="11">
    <source>
        <dbReference type="ARBA" id="ARBA00045065"/>
    </source>
</evidence>
<feature type="domain" description="ALG11 mannosyltransferase N-terminal" evidence="13">
    <location>
        <begin position="2"/>
        <end position="192"/>
    </location>
</feature>
<keyword evidence="9" id="KW-1133">Transmembrane helix</keyword>
<comment type="catalytic activity">
    <reaction evidence="11">
        <text>an alpha-D-Man-(1-&gt;3)-[alpha-D-Man-(1-&gt;6)]-beta-D-Man-(1-&gt;4)-beta-D-GlcNAc-(1-&gt;4)-alpha-D-GlcNAc-diphospho-di-trans,poly-cis-dolichol + 2 GDP-alpha-D-mannose = an alpha-D-Man-(1-&gt;2)-alpha-D-Man-(1-&gt;2)-alpha-D-Man-(1-&gt;3)-[alpha-D-Man-(1-&gt;6)]-beta-D-Man-(1-&gt;4)-beta-D-GlcNAc-(1-&gt;4)-alpha-D-GlcNAc-diphospho-di-trans,poly-cis-dolichol + 2 GDP + 2 H(+)</text>
        <dbReference type="Rhea" id="RHEA:29523"/>
        <dbReference type="Rhea" id="RHEA-COMP:19515"/>
        <dbReference type="Rhea" id="RHEA-COMP:19516"/>
        <dbReference type="ChEBI" id="CHEBI:15378"/>
        <dbReference type="ChEBI" id="CHEBI:57527"/>
        <dbReference type="ChEBI" id="CHEBI:58189"/>
        <dbReference type="ChEBI" id="CHEBI:132511"/>
        <dbReference type="ChEBI" id="CHEBI:132515"/>
        <dbReference type="EC" id="2.4.1.131"/>
    </reaction>
    <physiologicalReaction direction="left-to-right" evidence="11">
        <dbReference type="Rhea" id="RHEA:29524"/>
    </physiologicalReaction>
</comment>
<keyword evidence="10" id="KW-0472">Membrane</keyword>
<evidence type="ECO:0000256" key="2">
    <source>
        <dbReference type="ARBA" id="ARBA00004922"/>
    </source>
</evidence>
<dbReference type="EMBL" id="JAPFFF010000027">
    <property type="protein sequence ID" value="KAK8848113.1"/>
    <property type="molecule type" value="Genomic_DNA"/>
</dbReference>
<name>A0ABR2HJN0_9EUKA</name>
<evidence type="ECO:0000256" key="10">
    <source>
        <dbReference type="ARBA" id="ARBA00023136"/>
    </source>
</evidence>
<evidence type="ECO:0000256" key="6">
    <source>
        <dbReference type="ARBA" id="ARBA00022679"/>
    </source>
</evidence>
<dbReference type="Pfam" id="PF15924">
    <property type="entry name" value="ALG11_N"/>
    <property type="match status" value="1"/>
</dbReference>
<comment type="pathway">
    <text evidence="2">Protein modification; protein glycosylation.</text>
</comment>
<dbReference type="SUPFAM" id="SSF53756">
    <property type="entry name" value="UDP-Glycosyltransferase/glycogen phosphorylase"/>
    <property type="match status" value="1"/>
</dbReference>
<evidence type="ECO:0000256" key="7">
    <source>
        <dbReference type="ARBA" id="ARBA00022692"/>
    </source>
</evidence>
<dbReference type="Proteomes" id="UP001470230">
    <property type="component" value="Unassembled WGS sequence"/>
</dbReference>
<dbReference type="Pfam" id="PF00534">
    <property type="entry name" value="Glycos_transf_1"/>
    <property type="match status" value="1"/>
</dbReference>
<gene>
    <name evidence="14" type="ORF">M9Y10_019169</name>
</gene>
<evidence type="ECO:0000313" key="15">
    <source>
        <dbReference type="Proteomes" id="UP001470230"/>
    </source>
</evidence>
<organism evidence="14 15">
    <name type="scientific">Tritrichomonas musculus</name>
    <dbReference type="NCBI Taxonomy" id="1915356"/>
    <lineage>
        <taxon>Eukaryota</taxon>
        <taxon>Metamonada</taxon>
        <taxon>Parabasalia</taxon>
        <taxon>Tritrichomonadida</taxon>
        <taxon>Tritrichomonadidae</taxon>
        <taxon>Tritrichomonas</taxon>
    </lineage>
</organism>
<keyword evidence="6" id="KW-0808">Transferase</keyword>
<keyword evidence="5" id="KW-0328">Glycosyltransferase</keyword>
<keyword evidence="15" id="KW-1185">Reference proteome</keyword>
<dbReference type="PANTHER" id="PTHR45919:SF1">
    <property type="entry name" value="GDP-MAN:MAN(3)GLCNAC(2)-PP-DOL ALPHA-1,2-MANNOSYLTRANSFERASE"/>
    <property type="match status" value="1"/>
</dbReference>
<keyword evidence="8" id="KW-0256">Endoplasmic reticulum</keyword>
<evidence type="ECO:0000256" key="1">
    <source>
        <dbReference type="ARBA" id="ARBA00004389"/>
    </source>
</evidence>
<evidence type="ECO:0000259" key="13">
    <source>
        <dbReference type="Pfam" id="PF15924"/>
    </source>
</evidence>
<dbReference type="InterPro" id="IPR031814">
    <property type="entry name" value="ALG11_N"/>
</dbReference>
<comment type="subcellular location">
    <subcellularLocation>
        <location evidence="1">Endoplasmic reticulum membrane</location>
        <topology evidence="1">Single-pass membrane protein</topology>
    </subcellularLocation>
</comment>
<dbReference type="InterPro" id="IPR001296">
    <property type="entry name" value="Glyco_trans_1"/>
</dbReference>
<dbReference type="PANTHER" id="PTHR45919">
    <property type="entry name" value="GDP-MAN:MAN(3)GLCNAC(2)-PP-DOL ALPHA-1,2-MANNOSYLTRANSFERASE"/>
    <property type="match status" value="1"/>
</dbReference>
<proteinExistence type="predicted"/>
<dbReference type="EC" id="2.4.1.131" evidence="3"/>
<evidence type="ECO:0000256" key="4">
    <source>
        <dbReference type="ARBA" id="ARBA00022018"/>
    </source>
</evidence>
<dbReference type="InterPro" id="IPR038013">
    <property type="entry name" value="ALG11"/>
</dbReference>
<sequence length="397" mass="45439">MDCAGGERVLWAAVDAIKDKVPEIAMYSINNTHDQAREKIFKHFGLEIPSNLQFINVGPAAFLKQNRFPHFTLILQAITSFFYAVKCLFKFVPSVVIDTTGAPFAAPAWKLLGGCTVIFYHHYPFISTDMLHLVEERKSSYNNDEKVAKSKILSTIKIIYYRLMCKIYGFMGKFTDLVTVNSTWTCGHFTEIFGFKPIIIYPPCDCTEFCKFPIESREKGLILSVGQFRPEKNYPLQLEIMEKLKDTPEAHLIIAGGCRNQNDQKLVDGLQRTINEKNLRVQLRTNVPYDELKQLYRKADIGLHTMYNEHFGICAVEYMASGLIPMCNKSAGPLMDIVKDDNYLALDADEYVEKIKKALKDGDDVRIRFREESKKFSLEIFEKAFVDASLELIKNNI</sequence>
<comment type="caution">
    <text evidence="14">The sequence shown here is derived from an EMBL/GenBank/DDBJ whole genome shotgun (WGS) entry which is preliminary data.</text>
</comment>
<evidence type="ECO:0000256" key="5">
    <source>
        <dbReference type="ARBA" id="ARBA00022676"/>
    </source>
</evidence>
<evidence type="ECO:0000256" key="8">
    <source>
        <dbReference type="ARBA" id="ARBA00022824"/>
    </source>
</evidence>
<evidence type="ECO:0000259" key="12">
    <source>
        <dbReference type="Pfam" id="PF00534"/>
    </source>
</evidence>
<protein>
    <recommendedName>
        <fullName evidence="4">GDP-Man:Man(3)GlcNAc(2)-PP-Dol alpha-1,2-mannosyltransferase</fullName>
        <ecNumber evidence="3">2.4.1.131</ecNumber>
    </recommendedName>
</protein>
<dbReference type="Gene3D" id="3.40.50.2000">
    <property type="entry name" value="Glycogen Phosphorylase B"/>
    <property type="match status" value="1"/>
</dbReference>
<reference evidence="14 15" key="1">
    <citation type="submission" date="2024-04" db="EMBL/GenBank/DDBJ databases">
        <title>Tritrichomonas musculus Genome.</title>
        <authorList>
            <person name="Alves-Ferreira E."/>
            <person name="Grigg M."/>
            <person name="Lorenzi H."/>
            <person name="Galac M."/>
        </authorList>
    </citation>
    <scope>NUCLEOTIDE SEQUENCE [LARGE SCALE GENOMIC DNA]</scope>
    <source>
        <strain evidence="14 15">EAF2021</strain>
    </source>
</reference>